<evidence type="ECO:0000313" key="3">
    <source>
        <dbReference type="EMBL" id="VVD30949.1"/>
    </source>
</evidence>
<feature type="region of interest" description="Disordered" evidence="1">
    <location>
        <begin position="1130"/>
        <end position="1176"/>
    </location>
</feature>
<sequence>MAIPTLTFYSTSADLTTLSAIFNGVAMICQQNALIWGFAFAVALWRLMQTSTTAALRSPTGQGAAVLASGPMNTLIPFILAMTLTNPMLQGTVQLESTINGALTEVDHVPLAISVIPVGASILSQDVDKLVSTAYQSVNLQYPTISATANGFLNPLKVLLSARTSMVRLGGIDSEVKTVLSSCLGPDSGVNYANIQNLVMNAGNTGATSAQSIEINGVNPTAIGALLYQASSNTNGMVNDPGLNSTNILSCYDAANQVANDITNALNSVEFTRVVQGAVNGMDQPVPGADYSFNKLATQYNAVATSNTLGGVFAGGTAQSNGEFMNLLFSEMVQNDLNCLRASSDTLTQCQATALQAAEIERNNLQQAAAEVPMLRYAGSFGNYLIALIIGLGPVIIMLMMFAGVDSGKSIKTAAHIMVWPILVVNVGAEIVNGMLYIDVANFLQSVRQGGWISQANTFAAYKQLSLQIGVGSHIMASLPVLMSLIFGLGESSAMTSVATTIAPKSSDTADNVAPVPAVTRPMFENSSIAHATQMPNGQANLAMNGSLEAVSTSTTFGNLSRDASQSLTKAQTQTQSIEAGQQNMRMWAEAAQKHDFSALGVDNSIGEQIVSGWEHRLNGSRNKHSGNSVAGVKANENGANAGGQVAAGLSADTREGPGGSLSGSVSAGGSTSASDRLQASTDAGTNVSYDDSKALTNAIHDTIAANRHSSAGQQAAKDLSHTLQTQESFQQTLSQVNSVTDATANAVHDSSSFVQASSQIKAPELLWQKDANPEFAAFQAINGRQFDEHPTTQKYAQIAANDAASGATDKVIGSPEGQQVVNRHRAAVLMAQDPNASVADRAMATSYLAAEGQAMQHMRYMPGDTTMKNFEVGSPVDRTGVNAPALMGAVQRAAPALPVPAVPPTQRGTGDGAIPAPANSAQRQSQSSGAQPAGGSTVAPAVNQPVAGQSGSGANGAAAYGSPAAQLTTGQGAAGLAVTPAANPPAAGQAGSVAGAAAATAPAAAQSGQGSGVPVASSSAPAHPHHPAATRQTAMRANQPPTAGQATELRPPPLPRDAGQQNLRAQRPPNLDNWNFKGEMEGKLGNDRNLVEANVDKATAQADAAGLSDKGAGTARRAAANVADNAADLARKPGSPSRTGLILDVPAAEPGPTVKVVNENGGDAPSESRPRFVRR</sequence>
<keyword evidence="2" id="KW-0472">Membrane</keyword>
<keyword evidence="3" id="KW-0969">Cilium</keyword>
<dbReference type="EMBL" id="LR699555">
    <property type="protein sequence ID" value="VVD30949.1"/>
    <property type="molecule type" value="Genomic_DNA"/>
</dbReference>
<keyword evidence="4" id="KW-1185">Reference proteome</keyword>
<feature type="region of interest" description="Disordered" evidence="1">
    <location>
        <begin position="1007"/>
        <end position="1081"/>
    </location>
</feature>
<feature type="compositionally biased region" description="Polar residues" evidence="1">
    <location>
        <begin position="676"/>
        <end position="690"/>
    </location>
</feature>
<feature type="transmembrane region" description="Helical" evidence="2">
    <location>
        <begin position="417"/>
        <end position="444"/>
    </location>
</feature>
<feature type="region of interest" description="Disordered" evidence="1">
    <location>
        <begin position="898"/>
        <end position="961"/>
    </location>
</feature>
<proteinExistence type="predicted"/>
<organism evidence="3 4">
    <name type="scientific">Paraburkholderia dioscoreae</name>
    <dbReference type="NCBI Taxonomy" id="2604047"/>
    <lineage>
        <taxon>Bacteria</taxon>
        <taxon>Pseudomonadati</taxon>
        <taxon>Pseudomonadota</taxon>
        <taxon>Betaproteobacteria</taxon>
        <taxon>Burkholderiales</taxon>
        <taxon>Burkholderiaceae</taxon>
        <taxon>Paraburkholderia</taxon>
    </lineage>
</organism>
<name>A0A5Q4Z9B1_9BURK</name>
<evidence type="ECO:0000256" key="1">
    <source>
        <dbReference type="SAM" id="MobiDB-lite"/>
    </source>
</evidence>
<keyword evidence="3" id="KW-0966">Cell projection</keyword>
<dbReference type="Proteomes" id="UP000325811">
    <property type="component" value="Plasmid pI"/>
</dbReference>
<feature type="transmembrane region" description="Helical" evidence="2">
    <location>
        <begin position="20"/>
        <end position="47"/>
    </location>
</feature>
<evidence type="ECO:0000256" key="2">
    <source>
        <dbReference type="SAM" id="Phobius"/>
    </source>
</evidence>
<feature type="compositionally biased region" description="Low complexity" evidence="1">
    <location>
        <begin position="663"/>
        <end position="675"/>
    </location>
</feature>
<feature type="compositionally biased region" description="Basic and acidic residues" evidence="1">
    <location>
        <begin position="1167"/>
        <end position="1176"/>
    </location>
</feature>
<keyword evidence="3" id="KW-0282">Flagellum</keyword>
<gene>
    <name evidence="3" type="ORF">PDMSB3_0113</name>
</gene>
<keyword evidence="2" id="KW-0812">Transmembrane</keyword>
<feature type="compositionally biased region" description="Low complexity" evidence="1">
    <location>
        <begin position="630"/>
        <end position="649"/>
    </location>
</feature>
<protein>
    <submittedName>
        <fullName evidence="3">Flagellar hook-length control protein FliK</fullName>
    </submittedName>
</protein>
<feature type="transmembrane region" description="Helical" evidence="2">
    <location>
        <begin position="384"/>
        <end position="405"/>
    </location>
</feature>
<geneLocation type="plasmid" evidence="3 4">
    <name>pI</name>
</geneLocation>
<reference evidence="3 4" key="1">
    <citation type="submission" date="2019-08" db="EMBL/GenBank/DDBJ databases">
        <authorList>
            <person name="Herpell B J."/>
        </authorList>
    </citation>
    <scope>NUCLEOTIDE SEQUENCE [LARGE SCALE GENOMIC DNA]</scope>
    <source>
        <strain evidence="4">Msb3</strain>
        <plasmid evidence="3 4">pI</plasmid>
    </source>
</reference>
<evidence type="ECO:0000313" key="4">
    <source>
        <dbReference type="Proteomes" id="UP000325811"/>
    </source>
</evidence>
<keyword evidence="2" id="KW-1133">Transmembrane helix</keyword>
<feature type="compositionally biased region" description="Low complexity" evidence="1">
    <location>
        <begin position="916"/>
        <end position="937"/>
    </location>
</feature>
<feature type="compositionally biased region" description="Polar residues" evidence="1">
    <location>
        <begin position="1031"/>
        <end position="1046"/>
    </location>
</feature>
<keyword evidence="3" id="KW-0614">Plasmid</keyword>
<dbReference type="AlphaFoldDB" id="A0A5Q4Z9B1"/>
<dbReference type="KEGG" id="pdio:PDMSB3_0113.2"/>
<accession>A0A5Q4Z9B1</accession>
<feature type="compositionally biased region" description="Low complexity" evidence="1">
    <location>
        <begin position="1007"/>
        <end position="1023"/>
    </location>
</feature>
<feature type="region of interest" description="Disordered" evidence="1">
    <location>
        <begin position="618"/>
        <end position="690"/>
    </location>
</feature>